<dbReference type="Proteomes" id="UP000325081">
    <property type="component" value="Unassembled WGS sequence"/>
</dbReference>
<proteinExistence type="predicted"/>
<organism evidence="3 4">
    <name type="scientific">Striga asiatica</name>
    <name type="common">Asiatic witchweed</name>
    <name type="synonym">Buchnera asiatica</name>
    <dbReference type="NCBI Taxonomy" id="4170"/>
    <lineage>
        <taxon>Eukaryota</taxon>
        <taxon>Viridiplantae</taxon>
        <taxon>Streptophyta</taxon>
        <taxon>Embryophyta</taxon>
        <taxon>Tracheophyta</taxon>
        <taxon>Spermatophyta</taxon>
        <taxon>Magnoliopsida</taxon>
        <taxon>eudicotyledons</taxon>
        <taxon>Gunneridae</taxon>
        <taxon>Pentapetalae</taxon>
        <taxon>asterids</taxon>
        <taxon>lamiids</taxon>
        <taxon>Lamiales</taxon>
        <taxon>Orobanchaceae</taxon>
        <taxon>Buchnereae</taxon>
        <taxon>Striga</taxon>
    </lineage>
</organism>
<protein>
    <submittedName>
        <fullName evidence="3">VQ motif-containing protein</fullName>
    </submittedName>
</protein>
<dbReference type="InterPro" id="IPR008889">
    <property type="entry name" value="VQ"/>
</dbReference>
<sequence length="218" mass="23081">MASADNLTAMEQPWGFRPTFTDAWVSDVYNRETDAFKRALQMSDGGGAAAAEMVESFLVAPDAAPIYTPTASGCSENEVSAACGGGASGPRRGPPPAGGRVAKRRSRASKKRSATTFIAADAANFRQMVQQVTGVRFPGAVEVMPPMPAQMLRPEPHRMVDRIQMGGFQPAFGASSFLADGAPSNLVVPPLPAARHDGGGLEFDPYCSFPTLESWKVM</sequence>
<dbReference type="AlphaFoldDB" id="A0A5A7R514"/>
<feature type="domain" description="VQ" evidence="2">
    <location>
        <begin position="112"/>
        <end position="134"/>
    </location>
</feature>
<evidence type="ECO:0000259" key="2">
    <source>
        <dbReference type="Pfam" id="PF05678"/>
    </source>
</evidence>
<evidence type="ECO:0000256" key="1">
    <source>
        <dbReference type="SAM" id="MobiDB-lite"/>
    </source>
</evidence>
<dbReference type="PANTHER" id="PTHR33179">
    <property type="entry name" value="VQ MOTIF-CONTAINING PROTEIN"/>
    <property type="match status" value="1"/>
</dbReference>
<feature type="region of interest" description="Disordered" evidence="1">
    <location>
        <begin position="77"/>
        <end position="113"/>
    </location>
</feature>
<keyword evidence="4" id="KW-1185">Reference proteome</keyword>
<dbReference type="EMBL" id="BKCP01010403">
    <property type="protein sequence ID" value="GER52569.1"/>
    <property type="molecule type" value="Genomic_DNA"/>
</dbReference>
<dbReference type="Pfam" id="PF05678">
    <property type="entry name" value="VQ"/>
    <property type="match status" value="1"/>
</dbReference>
<evidence type="ECO:0000313" key="4">
    <source>
        <dbReference type="Proteomes" id="UP000325081"/>
    </source>
</evidence>
<dbReference type="GO" id="GO:0005634">
    <property type="term" value="C:nucleus"/>
    <property type="evidence" value="ECO:0007669"/>
    <property type="project" value="TreeGrafter"/>
</dbReference>
<gene>
    <name evidence="3" type="ORF">STAS_30021</name>
</gene>
<feature type="compositionally biased region" description="Basic residues" evidence="1">
    <location>
        <begin position="101"/>
        <end position="113"/>
    </location>
</feature>
<dbReference type="GO" id="GO:0006970">
    <property type="term" value="P:response to osmotic stress"/>
    <property type="evidence" value="ECO:0007669"/>
    <property type="project" value="TreeGrafter"/>
</dbReference>
<accession>A0A5A7R514</accession>
<name>A0A5A7R514_STRAF</name>
<dbReference type="OrthoDB" id="780868at2759"/>
<evidence type="ECO:0000313" key="3">
    <source>
        <dbReference type="EMBL" id="GER52569.1"/>
    </source>
</evidence>
<dbReference type="GO" id="GO:0005516">
    <property type="term" value="F:calmodulin binding"/>
    <property type="evidence" value="ECO:0007669"/>
    <property type="project" value="TreeGrafter"/>
</dbReference>
<comment type="caution">
    <text evidence="3">The sequence shown here is derived from an EMBL/GenBank/DDBJ whole genome shotgun (WGS) entry which is preliminary data.</text>
</comment>
<reference evidence="4" key="1">
    <citation type="journal article" date="2019" name="Curr. Biol.">
        <title>Genome Sequence of Striga asiatica Provides Insight into the Evolution of Plant Parasitism.</title>
        <authorList>
            <person name="Yoshida S."/>
            <person name="Kim S."/>
            <person name="Wafula E.K."/>
            <person name="Tanskanen J."/>
            <person name="Kim Y.M."/>
            <person name="Honaas L."/>
            <person name="Yang Z."/>
            <person name="Spallek T."/>
            <person name="Conn C.E."/>
            <person name="Ichihashi Y."/>
            <person name="Cheong K."/>
            <person name="Cui S."/>
            <person name="Der J.P."/>
            <person name="Gundlach H."/>
            <person name="Jiao Y."/>
            <person name="Hori C."/>
            <person name="Ishida J.K."/>
            <person name="Kasahara H."/>
            <person name="Kiba T."/>
            <person name="Kim M.S."/>
            <person name="Koo N."/>
            <person name="Laohavisit A."/>
            <person name="Lee Y.H."/>
            <person name="Lumba S."/>
            <person name="McCourt P."/>
            <person name="Mortimer J.C."/>
            <person name="Mutuku J.M."/>
            <person name="Nomura T."/>
            <person name="Sasaki-Sekimoto Y."/>
            <person name="Seto Y."/>
            <person name="Wang Y."/>
            <person name="Wakatake T."/>
            <person name="Sakakibara H."/>
            <person name="Demura T."/>
            <person name="Yamaguchi S."/>
            <person name="Yoneyama K."/>
            <person name="Manabe R.I."/>
            <person name="Nelson D.C."/>
            <person name="Schulman A.H."/>
            <person name="Timko M.P."/>
            <person name="dePamphilis C.W."/>
            <person name="Choi D."/>
            <person name="Shirasu K."/>
        </authorList>
    </citation>
    <scope>NUCLEOTIDE SEQUENCE [LARGE SCALE GENOMIC DNA]</scope>
    <source>
        <strain evidence="4">cv. UVA1</strain>
    </source>
</reference>
<dbReference type="InterPro" id="IPR039609">
    <property type="entry name" value="VQ_15/22"/>
</dbReference>
<dbReference type="PANTHER" id="PTHR33179:SF9">
    <property type="entry name" value="OS01G0278000 PROTEIN"/>
    <property type="match status" value="1"/>
</dbReference>